<name>A0ABS1MX45_9ACTN</name>
<evidence type="ECO:0000256" key="3">
    <source>
        <dbReference type="ARBA" id="ARBA00022723"/>
    </source>
</evidence>
<comment type="similarity">
    <text evidence="2">Belongs to the 4HPPD family.</text>
</comment>
<dbReference type="EC" id="1.13.11.27" evidence="8"/>
<dbReference type="NCBIfam" id="TIGR01263">
    <property type="entry name" value="4HPPD"/>
    <property type="match status" value="1"/>
</dbReference>
<protein>
    <submittedName>
        <fullName evidence="8">4-hydroxyphenylpyruvate dioxygenase</fullName>
        <ecNumber evidence="8">1.13.11.27</ecNumber>
    </submittedName>
</protein>
<dbReference type="PANTHER" id="PTHR11959">
    <property type="entry name" value="4-HYDROXYPHENYLPYRUVATE DIOXYGENASE"/>
    <property type="match status" value="1"/>
</dbReference>
<dbReference type="Gene3D" id="3.10.180.10">
    <property type="entry name" value="2,3-Dihydroxybiphenyl 1,2-Dioxygenase, domain 1"/>
    <property type="match status" value="2"/>
</dbReference>
<comment type="caution">
    <text evidence="8">The sequence shown here is derived from an EMBL/GenBank/DDBJ whole genome shotgun (WGS) entry which is preliminary data.</text>
</comment>
<evidence type="ECO:0000313" key="9">
    <source>
        <dbReference type="Proteomes" id="UP000629371"/>
    </source>
</evidence>
<gene>
    <name evidence="8" type="primary">hppD</name>
    <name evidence="8" type="ORF">JK360_23440</name>
</gene>
<dbReference type="CDD" id="cd07250">
    <property type="entry name" value="HPPD_C_like"/>
    <property type="match status" value="1"/>
</dbReference>
<reference evidence="8 9" key="1">
    <citation type="submission" date="2021-01" db="EMBL/GenBank/DDBJ databases">
        <title>WGS of actinomycetes isolated from Thailand.</title>
        <authorList>
            <person name="Thawai C."/>
        </authorList>
    </citation>
    <scope>NUCLEOTIDE SEQUENCE [LARGE SCALE GENOMIC DNA]</scope>
    <source>
        <strain evidence="8 9">CH9-7</strain>
    </source>
</reference>
<comment type="cofactor">
    <cofactor evidence="1">
        <name>Fe cation</name>
        <dbReference type="ChEBI" id="CHEBI:24875"/>
    </cofactor>
</comment>
<dbReference type="Proteomes" id="UP000629371">
    <property type="component" value="Unassembled WGS sequence"/>
</dbReference>
<feature type="domain" description="VOC" evidence="7">
    <location>
        <begin position="172"/>
        <end position="323"/>
    </location>
</feature>
<dbReference type="CDD" id="cd08342">
    <property type="entry name" value="HPPD_N_like"/>
    <property type="match status" value="1"/>
</dbReference>
<dbReference type="InterPro" id="IPR037523">
    <property type="entry name" value="VOC_core"/>
</dbReference>
<dbReference type="PIRSF" id="PIRSF009283">
    <property type="entry name" value="HPP_dOase"/>
    <property type="match status" value="1"/>
</dbReference>
<evidence type="ECO:0000256" key="2">
    <source>
        <dbReference type="ARBA" id="ARBA00005877"/>
    </source>
</evidence>
<evidence type="ECO:0000256" key="4">
    <source>
        <dbReference type="ARBA" id="ARBA00022737"/>
    </source>
</evidence>
<evidence type="ECO:0000256" key="1">
    <source>
        <dbReference type="ARBA" id="ARBA00001962"/>
    </source>
</evidence>
<feature type="domain" description="VOC" evidence="7">
    <location>
        <begin position="5"/>
        <end position="136"/>
    </location>
</feature>
<keyword evidence="8" id="KW-0223">Dioxygenase</keyword>
<dbReference type="InterPro" id="IPR041735">
    <property type="entry name" value="4OHPhenylPyrv_dOase_C"/>
</dbReference>
<evidence type="ECO:0000313" key="8">
    <source>
        <dbReference type="EMBL" id="MBL1092308.1"/>
    </source>
</evidence>
<dbReference type="InterPro" id="IPR005956">
    <property type="entry name" value="4OHPhenylPyrv_dOase"/>
</dbReference>
<dbReference type="PROSITE" id="PS51819">
    <property type="entry name" value="VOC"/>
    <property type="match status" value="2"/>
</dbReference>
<keyword evidence="4" id="KW-0677">Repeat</keyword>
<accession>A0ABS1MX45</accession>
<keyword evidence="3" id="KW-0479">Metal-binding</keyword>
<sequence length="366" mass="39082">MSDFTVSHVEFHVGDARQAAYYYRTAFGFETLAEGGPETGLADRRSILLGQGDIRLLMTSDLTSDGPVARYVARHGDGVANVALRTGDAEGAFRRAVEHGAEVVAEPAEVEYEDGSVAVSAAVRAFGDTVHTFVQYGAEGQLPHPRLQATGPGAQPGARSGQAAGDAPRLHSLDHFAVCLPAGELARTVAFYEKGLGFDEAFEEFIEVGDQAMESKVVRSPSGAVTFTFLEPDVRRKPGQIDTFLDAHGGAGVQHLAFGTSDIAAAVPHIASQGVEFLHTPATYYDAVEDRVGSLGGDLEVLRDLCVLADRDDWGLLYQIFTRSPHARGTFFLELIERRGAQTFGSGNIKGLYEAVERAQALTGAP</sequence>
<dbReference type="Pfam" id="PF00903">
    <property type="entry name" value="Glyoxalase"/>
    <property type="match status" value="2"/>
</dbReference>
<dbReference type="SUPFAM" id="SSF54593">
    <property type="entry name" value="Glyoxalase/Bleomycin resistance protein/Dihydroxybiphenyl dioxygenase"/>
    <property type="match status" value="1"/>
</dbReference>
<keyword evidence="9" id="KW-1185">Reference proteome</keyword>
<dbReference type="PANTHER" id="PTHR11959:SF1">
    <property type="entry name" value="4-HYDROXYPHENYLPYRUVATE DIOXYGENASE"/>
    <property type="match status" value="1"/>
</dbReference>
<dbReference type="EMBL" id="JAERRI010000012">
    <property type="protein sequence ID" value="MBL1092308.1"/>
    <property type="molecule type" value="Genomic_DNA"/>
</dbReference>
<evidence type="ECO:0000259" key="7">
    <source>
        <dbReference type="PROSITE" id="PS51819"/>
    </source>
</evidence>
<keyword evidence="8" id="KW-0560">Oxidoreductase</keyword>
<proteinExistence type="inferred from homology"/>
<dbReference type="InterPro" id="IPR004360">
    <property type="entry name" value="Glyas_Fos-R_dOase_dom"/>
</dbReference>
<feature type="region of interest" description="Disordered" evidence="6">
    <location>
        <begin position="142"/>
        <end position="166"/>
    </location>
</feature>
<evidence type="ECO:0000256" key="5">
    <source>
        <dbReference type="ARBA" id="ARBA00023004"/>
    </source>
</evidence>
<dbReference type="InterPro" id="IPR029068">
    <property type="entry name" value="Glyas_Bleomycin-R_OHBP_Dase"/>
</dbReference>
<dbReference type="RefSeq" id="WP_201807504.1">
    <property type="nucleotide sequence ID" value="NZ_JAERRI010000012.1"/>
</dbReference>
<keyword evidence="5" id="KW-0408">Iron</keyword>
<dbReference type="GO" id="GO:0003868">
    <property type="term" value="F:4-hydroxyphenylpyruvate dioxygenase activity"/>
    <property type="evidence" value="ECO:0007669"/>
    <property type="project" value="UniProtKB-EC"/>
</dbReference>
<evidence type="ECO:0000256" key="6">
    <source>
        <dbReference type="SAM" id="MobiDB-lite"/>
    </source>
</evidence>
<dbReference type="InterPro" id="IPR041736">
    <property type="entry name" value="4OHPhenylPyrv_dOase_N"/>
</dbReference>
<organism evidence="8 9">
    <name type="scientific">Streptomyces siderophoricus</name>
    <dbReference type="NCBI Taxonomy" id="2802281"/>
    <lineage>
        <taxon>Bacteria</taxon>
        <taxon>Bacillati</taxon>
        <taxon>Actinomycetota</taxon>
        <taxon>Actinomycetes</taxon>
        <taxon>Kitasatosporales</taxon>
        <taxon>Streptomycetaceae</taxon>
        <taxon>Streptomyces</taxon>
    </lineage>
</organism>